<keyword evidence="2" id="KW-0813">Transport</keyword>
<evidence type="ECO:0000256" key="4">
    <source>
        <dbReference type="ARBA" id="ARBA00022692"/>
    </source>
</evidence>
<dbReference type="GO" id="GO:0005886">
    <property type="term" value="C:plasma membrane"/>
    <property type="evidence" value="ECO:0007669"/>
    <property type="project" value="UniProtKB-SubCell"/>
</dbReference>
<accession>A0A0J6SY16</accession>
<dbReference type="RefSeq" id="WP_048463066.1">
    <property type="nucleotide sequence ID" value="NZ_LABX01000048.1"/>
</dbReference>
<feature type="transmembrane region" description="Helical" evidence="7">
    <location>
        <begin position="288"/>
        <end position="308"/>
    </location>
</feature>
<evidence type="ECO:0000256" key="3">
    <source>
        <dbReference type="ARBA" id="ARBA00022475"/>
    </source>
</evidence>
<dbReference type="AlphaFoldDB" id="A0A0J6SY16"/>
<evidence type="ECO:0000256" key="1">
    <source>
        <dbReference type="ARBA" id="ARBA00004429"/>
    </source>
</evidence>
<dbReference type="PANTHER" id="PTHR43549:SF3">
    <property type="entry name" value="MULTIDRUG RESISTANCE PROTEIN YPNP-RELATED"/>
    <property type="match status" value="1"/>
</dbReference>
<proteinExistence type="predicted"/>
<feature type="transmembrane region" description="Helical" evidence="7">
    <location>
        <begin position="49"/>
        <end position="76"/>
    </location>
</feature>
<dbReference type="EMBL" id="LABX01000048">
    <property type="protein sequence ID" value="KMO38228.1"/>
    <property type="molecule type" value="Genomic_DNA"/>
</dbReference>
<dbReference type="Pfam" id="PF01554">
    <property type="entry name" value="MatE"/>
    <property type="match status" value="2"/>
</dbReference>
<dbReference type="InterPro" id="IPR052031">
    <property type="entry name" value="Membrane_Transporter-Flippase"/>
</dbReference>
<feature type="transmembrane region" description="Helical" evidence="7">
    <location>
        <begin position="96"/>
        <end position="116"/>
    </location>
</feature>
<dbReference type="PIRSF" id="PIRSF006603">
    <property type="entry name" value="DinF"/>
    <property type="match status" value="1"/>
</dbReference>
<dbReference type="GO" id="GO:0015297">
    <property type="term" value="F:antiporter activity"/>
    <property type="evidence" value="ECO:0007669"/>
    <property type="project" value="InterPro"/>
</dbReference>
<keyword evidence="6 7" id="KW-0472">Membrane</keyword>
<dbReference type="NCBIfam" id="TIGR00797">
    <property type="entry name" value="matE"/>
    <property type="match status" value="1"/>
</dbReference>
<organism evidence="8 9">
    <name type="scientific">Methylobacterium aquaticum</name>
    <dbReference type="NCBI Taxonomy" id="270351"/>
    <lineage>
        <taxon>Bacteria</taxon>
        <taxon>Pseudomonadati</taxon>
        <taxon>Pseudomonadota</taxon>
        <taxon>Alphaproteobacteria</taxon>
        <taxon>Hyphomicrobiales</taxon>
        <taxon>Methylobacteriaceae</taxon>
        <taxon>Methylobacterium</taxon>
    </lineage>
</organism>
<evidence type="ECO:0000313" key="9">
    <source>
        <dbReference type="Proteomes" id="UP000035929"/>
    </source>
</evidence>
<protein>
    <submittedName>
        <fullName evidence="8">Multidrug transporter MatE</fullName>
    </submittedName>
</protein>
<sequence>MDARTHRLLHAPIGPTLLRLAAPNVVVMLVQSLVGLIETAFVAGLGTDALAGMALVFPVLMLVQMISAGAMGGGILSAVARSLGAGRRAEADRLPWYAAAIGLALGLLTTALELAFGPALYRVMGGEGASLAAATTYGGVVFSGAVLVWLFNALAAVIRGTGNMALPAVVISIGAAVLVPLSPALIYGFGPLPGLGIVGGGAAVLAYYAAGTLVFAHHLWAGRGLLRPGTRPPRLAWEPLRDILRIGAVSSIVSATTNVTIAVATAFAGEAGPAAVAGYGTGARLEYLLVPLVFGLGAPIGAMVGTCIGAGDRARALRVAWTGAAIAGGLTEGIGLAAALWPRPFLSLFGDDPQMLTVGSRYLHLVGPFYGFAGVGLALYFASQGAGRVGWPLVAGLARMAVSIGGGVLALHLGLSLDGVFLALGLGLAALGLINAGAVAAGAWFRGTGTAPVLVAVGGDER</sequence>
<feature type="transmembrane region" description="Helical" evidence="7">
    <location>
        <begin position="243"/>
        <end position="268"/>
    </location>
</feature>
<dbReference type="OrthoDB" id="9806302at2"/>
<feature type="transmembrane region" description="Helical" evidence="7">
    <location>
        <begin position="165"/>
        <end position="189"/>
    </location>
</feature>
<evidence type="ECO:0000313" key="8">
    <source>
        <dbReference type="EMBL" id="KMO38228.1"/>
    </source>
</evidence>
<feature type="transmembrane region" description="Helical" evidence="7">
    <location>
        <begin position="421"/>
        <end position="445"/>
    </location>
</feature>
<comment type="subcellular location">
    <subcellularLocation>
        <location evidence="1">Cell inner membrane</location>
        <topology evidence="1">Multi-pass membrane protein</topology>
    </subcellularLocation>
</comment>
<keyword evidence="5 7" id="KW-1133">Transmembrane helix</keyword>
<feature type="transmembrane region" description="Helical" evidence="7">
    <location>
        <begin position="136"/>
        <end position="158"/>
    </location>
</feature>
<evidence type="ECO:0000256" key="5">
    <source>
        <dbReference type="ARBA" id="ARBA00022989"/>
    </source>
</evidence>
<dbReference type="Proteomes" id="UP000035929">
    <property type="component" value="Unassembled WGS sequence"/>
</dbReference>
<evidence type="ECO:0000256" key="6">
    <source>
        <dbReference type="ARBA" id="ARBA00023136"/>
    </source>
</evidence>
<name>A0A0J6SY16_9HYPH</name>
<comment type="caution">
    <text evidence="8">The sequence shown here is derived from an EMBL/GenBank/DDBJ whole genome shotgun (WGS) entry which is preliminary data.</text>
</comment>
<dbReference type="PANTHER" id="PTHR43549">
    <property type="entry name" value="MULTIDRUG RESISTANCE PROTEIN YPNP-RELATED"/>
    <property type="match status" value="1"/>
</dbReference>
<evidence type="ECO:0000256" key="7">
    <source>
        <dbReference type="SAM" id="Phobius"/>
    </source>
</evidence>
<keyword evidence="3" id="KW-1003">Cell membrane</keyword>
<feature type="transmembrane region" description="Helical" evidence="7">
    <location>
        <begin position="320"/>
        <end position="342"/>
    </location>
</feature>
<feature type="transmembrane region" description="Helical" evidence="7">
    <location>
        <begin position="393"/>
        <end position="415"/>
    </location>
</feature>
<feature type="transmembrane region" description="Helical" evidence="7">
    <location>
        <begin position="195"/>
        <end position="222"/>
    </location>
</feature>
<dbReference type="InterPro" id="IPR048279">
    <property type="entry name" value="MdtK-like"/>
</dbReference>
<dbReference type="InterPro" id="IPR002528">
    <property type="entry name" value="MATE_fam"/>
</dbReference>
<dbReference type="PATRIC" id="fig|270351.6.peg.5961"/>
<gene>
    <name evidence="8" type="ORF">VP06_06830</name>
</gene>
<keyword evidence="4 7" id="KW-0812">Transmembrane</keyword>
<reference evidence="8 9" key="1">
    <citation type="submission" date="2015-03" db="EMBL/GenBank/DDBJ databases">
        <title>Genome sequencing of Methylobacterium aquaticum DSM16371 type strain.</title>
        <authorList>
            <person name="Chaudhry V."/>
            <person name="Patil P.B."/>
        </authorList>
    </citation>
    <scope>NUCLEOTIDE SEQUENCE [LARGE SCALE GENOMIC DNA]</scope>
    <source>
        <strain evidence="8 9">DSM 16371</strain>
    </source>
</reference>
<evidence type="ECO:0000256" key="2">
    <source>
        <dbReference type="ARBA" id="ARBA00022448"/>
    </source>
</evidence>
<feature type="transmembrane region" description="Helical" evidence="7">
    <location>
        <begin position="362"/>
        <end position="381"/>
    </location>
</feature>
<dbReference type="GO" id="GO:0042910">
    <property type="term" value="F:xenobiotic transmembrane transporter activity"/>
    <property type="evidence" value="ECO:0007669"/>
    <property type="project" value="InterPro"/>
</dbReference>
<feature type="transmembrane region" description="Helical" evidence="7">
    <location>
        <begin position="21"/>
        <end position="43"/>
    </location>
</feature>